<dbReference type="EMBL" id="WTVA01000003">
    <property type="protein sequence ID" value="MZR22141.1"/>
    <property type="molecule type" value="Genomic_DNA"/>
</dbReference>
<dbReference type="Pfam" id="PF13489">
    <property type="entry name" value="Methyltransf_23"/>
    <property type="match status" value="1"/>
</dbReference>
<keyword evidence="1" id="KW-0489">Methyltransferase</keyword>
<dbReference type="InterPro" id="IPR029063">
    <property type="entry name" value="SAM-dependent_MTases_sf"/>
</dbReference>
<dbReference type="GO" id="GO:0032259">
    <property type="term" value="P:methylation"/>
    <property type="evidence" value="ECO:0007669"/>
    <property type="project" value="UniProtKB-KW"/>
</dbReference>
<gene>
    <name evidence="1" type="ORF">GQF03_07345</name>
</gene>
<proteinExistence type="predicted"/>
<dbReference type="Gene3D" id="3.40.50.150">
    <property type="entry name" value="Vaccinia Virus protein VP39"/>
    <property type="match status" value="1"/>
</dbReference>
<dbReference type="GO" id="GO:0008168">
    <property type="term" value="F:methyltransferase activity"/>
    <property type="evidence" value="ECO:0007669"/>
    <property type="project" value="UniProtKB-KW"/>
</dbReference>
<dbReference type="CDD" id="cd02440">
    <property type="entry name" value="AdoMet_MTases"/>
    <property type="match status" value="1"/>
</dbReference>
<evidence type="ECO:0000313" key="1">
    <source>
        <dbReference type="EMBL" id="MZR22141.1"/>
    </source>
</evidence>
<comment type="caution">
    <text evidence="1">The sequence shown here is derived from an EMBL/GenBank/DDBJ whole genome shotgun (WGS) entry which is preliminary data.</text>
</comment>
<dbReference type="AlphaFoldDB" id="A0A845MEL4"/>
<evidence type="ECO:0000313" key="2">
    <source>
        <dbReference type="Proteomes" id="UP000445696"/>
    </source>
</evidence>
<dbReference type="SUPFAM" id="SSF53335">
    <property type="entry name" value="S-adenosyl-L-methionine-dependent methyltransferases"/>
    <property type="match status" value="1"/>
</dbReference>
<reference evidence="1 2" key="1">
    <citation type="journal article" date="2014" name="Int. J. Syst. Evol. Microbiol.">
        <title>Sneathiella chungangensis sp. nov., isolated from a marine sand, and emended description of the genus Sneathiella.</title>
        <authorList>
            <person name="Siamphan C."/>
            <person name="Kim H."/>
            <person name="Lee J.S."/>
            <person name="Kim W."/>
        </authorList>
    </citation>
    <scope>NUCLEOTIDE SEQUENCE [LARGE SCALE GENOMIC DNA]</scope>
    <source>
        <strain evidence="1 2">KCTC 32476</strain>
    </source>
</reference>
<dbReference type="OrthoDB" id="7348755at2"/>
<organism evidence="1 2">
    <name type="scientific">Sneathiella chungangensis</name>
    <dbReference type="NCBI Taxonomy" id="1418234"/>
    <lineage>
        <taxon>Bacteria</taxon>
        <taxon>Pseudomonadati</taxon>
        <taxon>Pseudomonadota</taxon>
        <taxon>Alphaproteobacteria</taxon>
        <taxon>Sneathiellales</taxon>
        <taxon>Sneathiellaceae</taxon>
        <taxon>Sneathiella</taxon>
    </lineage>
</organism>
<accession>A0A845MEL4</accession>
<keyword evidence="1" id="KW-0808">Transferase</keyword>
<protein>
    <submittedName>
        <fullName evidence="1">Methyltransferase domain-containing protein</fullName>
    </submittedName>
</protein>
<dbReference type="Proteomes" id="UP000445696">
    <property type="component" value="Unassembled WGS sequence"/>
</dbReference>
<sequence length="201" mass="22178">MNLPGTAGYVETAERLIPRYEALDFDELHAAMLDLMPEKPLRLLDIGAGTGRDAACFATEGHQVTAVEPTDALRNAGIRLHADHDIEWIDDGLPDLATIKGREGAFDHILLTGVWMHLEKTERMRAMPVLASLMAPGARLMLSLRHGPVPEGRRMFEVTGAETADLAAKAGLTLIRERHTESIQPDNRAQGVHWTMLAFDR</sequence>
<dbReference type="RefSeq" id="WP_161338602.1">
    <property type="nucleotide sequence ID" value="NZ_JBHSDG010000005.1"/>
</dbReference>
<name>A0A845MEL4_9PROT</name>
<keyword evidence="2" id="KW-1185">Reference proteome</keyword>